<evidence type="ECO:0000313" key="3">
    <source>
        <dbReference type="Proteomes" id="UP001327560"/>
    </source>
</evidence>
<feature type="compositionally biased region" description="Basic residues" evidence="1">
    <location>
        <begin position="1"/>
        <end position="10"/>
    </location>
</feature>
<evidence type="ECO:0000256" key="1">
    <source>
        <dbReference type="SAM" id="MobiDB-lite"/>
    </source>
</evidence>
<proteinExistence type="predicted"/>
<dbReference type="AlphaFoldDB" id="A0AAQ3JSV6"/>
<protein>
    <submittedName>
        <fullName evidence="2">Uncharacterized protein</fullName>
    </submittedName>
</protein>
<accession>A0AAQ3JSV6</accession>
<dbReference type="Proteomes" id="UP001327560">
    <property type="component" value="Chromosome 1"/>
</dbReference>
<feature type="region of interest" description="Disordered" evidence="1">
    <location>
        <begin position="276"/>
        <end position="297"/>
    </location>
</feature>
<feature type="region of interest" description="Disordered" evidence="1">
    <location>
        <begin position="110"/>
        <end position="134"/>
    </location>
</feature>
<feature type="compositionally biased region" description="Polar residues" evidence="1">
    <location>
        <begin position="286"/>
        <end position="297"/>
    </location>
</feature>
<feature type="region of interest" description="Disordered" evidence="1">
    <location>
        <begin position="1"/>
        <end position="37"/>
    </location>
</feature>
<organism evidence="2 3">
    <name type="scientific">Canna indica</name>
    <name type="common">Indian-shot</name>
    <dbReference type="NCBI Taxonomy" id="4628"/>
    <lineage>
        <taxon>Eukaryota</taxon>
        <taxon>Viridiplantae</taxon>
        <taxon>Streptophyta</taxon>
        <taxon>Embryophyta</taxon>
        <taxon>Tracheophyta</taxon>
        <taxon>Spermatophyta</taxon>
        <taxon>Magnoliopsida</taxon>
        <taxon>Liliopsida</taxon>
        <taxon>Zingiberales</taxon>
        <taxon>Cannaceae</taxon>
        <taxon>Canna</taxon>
    </lineage>
</organism>
<reference evidence="2 3" key="1">
    <citation type="submission" date="2023-10" db="EMBL/GenBank/DDBJ databases">
        <title>Chromosome-scale genome assembly provides insights into flower coloration mechanisms of Canna indica.</title>
        <authorList>
            <person name="Li C."/>
        </authorList>
    </citation>
    <scope>NUCLEOTIDE SEQUENCE [LARGE SCALE GENOMIC DNA]</scope>
    <source>
        <tissue evidence="2">Flower</tissue>
    </source>
</reference>
<dbReference type="PANTHER" id="PTHR37238">
    <property type="entry name" value="OS05G0532500 PROTEIN"/>
    <property type="match status" value="1"/>
</dbReference>
<dbReference type="PANTHER" id="PTHR37238:SF1">
    <property type="entry name" value="OS05G0532500 PROTEIN"/>
    <property type="match status" value="1"/>
</dbReference>
<evidence type="ECO:0000313" key="2">
    <source>
        <dbReference type="EMBL" id="WOK95704.1"/>
    </source>
</evidence>
<keyword evidence="3" id="KW-1185">Reference proteome</keyword>
<dbReference type="EMBL" id="CP136890">
    <property type="protein sequence ID" value="WOK95704.1"/>
    <property type="molecule type" value="Genomic_DNA"/>
</dbReference>
<feature type="compositionally biased region" description="Polar residues" evidence="1">
    <location>
        <begin position="112"/>
        <end position="124"/>
    </location>
</feature>
<sequence>MRSHRGKSAARKPLGDISNGGNPLLSRKKSGPKSSDDGALDRLLLARSDLSNLIGQIDELASRAIENKTISKKASQDIDSFTKILSDMHSSLKPWFSRLQQSFGNGLAASENKFSQPSNTNSVSGAIGSGDAVESNNDKSELELIVSPSPLVSWRAGTCTVDCGRQLFLLTPLPKSKACLSRHPGSSKYMTEILVDKRKSNCHQLFPLSVSSDNTHDDLLGGVEEKQAPTDVSEAFSFKQPTATLESVCLFTPGLSKSSVLLDPIFERCQQEVAETSELAEDSNDAEVSNDPNHEVSNSLATKYQGLLGLRPASRFSTRRKEVDETLDWFLSPPKTCILLEPSEEKPLPTPETCILLEPSEERPLPTPNTCVLLEPSEEKPVPTPANVRFSFATPVWKDLESTQKGKLPGEATLKRELWTKFDAVSSNQLYFDASVFQRTGKKGFLDMLEEVSAKTTKPDSRRT</sequence>
<name>A0AAQ3JSV6_9LILI</name>
<gene>
    <name evidence="2" type="ORF">Cni_G04411</name>
</gene>